<keyword evidence="1" id="KW-0812">Transmembrane</keyword>
<evidence type="ECO:0000313" key="3">
    <source>
        <dbReference type="Proteomes" id="UP001275440"/>
    </source>
</evidence>
<feature type="transmembrane region" description="Helical" evidence="1">
    <location>
        <begin position="33"/>
        <end position="53"/>
    </location>
</feature>
<keyword evidence="1" id="KW-1133">Transmembrane helix</keyword>
<organism evidence="2 3">
    <name type="scientific">Rhodococcus zopfii</name>
    <dbReference type="NCBI Taxonomy" id="43772"/>
    <lineage>
        <taxon>Bacteria</taxon>
        <taxon>Bacillati</taxon>
        <taxon>Actinomycetota</taxon>
        <taxon>Actinomycetes</taxon>
        <taxon>Mycobacteriales</taxon>
        <taxon>Nocardiaceae</taxon>
        <taxon>Rhodococcus</taxon>
    </lineage>
</organism>
<reference evidence="2 3" key="1">
    <citation type="submission" date="2019-10" db="EMBL/GenBank/DDBJ databases">
        <title>Draft Genome Assembly of Rhodococcus zopfii DSM44189.</title>
        <authorList>
            <person name="Sutton J.M."/>
            <person name="Akob D.M."/>
            <person name="Bushman T.J."/>
        </authorList>
    </citation>
    <scope>NUCLEOTIDE SEQUENCE [LARGE SCALE GENOMIC DNA]</scope>
    <source>
        <strain evidence="2 3">DSM 44189</strain>
    </source>
</reference>
<name>A0ABU3WRM0_9NOCA</name>
<feature type="transmembrane region" description="Helical" evidence="1">
    <location>
        <begin position="59"/>
        <end position="77"/>
    </location>
</feature>
<dbReference type="EMBL" id="WBMO01000001">
    <property type="protein sequence ID" value="MDV2476623.1"/>
    <property type="molecule type" value="Genomic_DNA"/>
</dbReference>
<sequence>MTAFIKAARAIGDLDDDFYRDERQRDVWNEASAVGFQMVQWIALLAAAVLPWAAGRVGAWIALGIILAWMAVSIATTSYARSQDVDVYTSAKKWRPRAILAAALYSAGVVGIYARLSTPLDQTPETWFGMIVGGICGVAVVFALATWRRRRDARRVAEEEARDAEGM</sequence>
<feature type="transmembrane region" description="Helical" evidence="1">
    <location>
        <begin position="98"/>
        <end position="116"/>
    </location>
</feature>
<keyword evidence="1" id="KW-0472">Membrane</keyword>
<feature type="transmembrane region" description="Helical" evidence="1">
    <location>
        <begin position="128"/>
        <end position="147"/>
    </location>
</feature>
<gene>
    <name evidence="2" type="ORF">F8M49_17210</name>
</gene>
<keyword evidence="3" id="KW-1185">Reference proteome</keyword>
<proteinExistence type="predicted"/>
<evidence type="ECO:0000256" key="1">
    <source>
        <dbReference type="SAM" id="Phobius"/>
    </source>
</evidence>
<evidence type="ECO:0000313" key="2">
    <source>
        <dbReference type="EMBL" id="MDV2476623.1"/>
    </source>
</evidence>
<accession>A0ABU3WRM0</accession>
<protein>
    <submittedName>
        <fullName evidence="2">DUF2029 domain-containing protein</fullName>
    </submittedName>
</protein>
<comment type="caution">
    <text evidence="2">The sequence shown here is derived from an EMBL/GenBank/DDBJ whole genome shotgun (WGS) entry which is preliminary data.</text>
</comment>
<dbReference type="Proteomes" id="UP001275440">
    <property type="component" value="Unassembled WGS sequence"/>
</dbReference>